<dbReference type="EMBL" id="BGZK01000339">
    <property type="protein sequence ID" value="GBP37828.1"/>
    <property type="molecule type" value="Genomic_DNA"/>
</dbReference>
<gene>
    <name evidence="1" type="ORF">EVAR_21671_1</name>
</gene>
<protein>
    <submittedName>
        <fullName evidence="1">Uncharacterized protein</fullName>
    </submittedName>
</protein>
<dbReference type="Proteomes" id="UP000299102">
    <property type="component" value="Unassembled WGS sequence"/>
</dbReference>
<keyword evidence="2" id="KW-1185">Reference proteome</keyword>
<name>A0A4C1VFC6_EUMVA</name>
<dbReference type="AlphaFoldDB" id="A0A4C1VFC6"/>
<evidence type="ECO:0000313" key="1">
    <source>
        <dbReference type="EMBL" id="GBP37828.1"/>
    </source>
</evidence>
<comment type="caution">
    <text evidence="1">The sequence shown here is derived from an EMBL/GenBank/DDBJ whole genome shotgun (WGS) entry which is preliminary data.</text>
</comment>
<accession>A0A4C1VFC6</accession>
<reference evidence="1 2" key="1">
    <citation type="journal article" date="2019" name="Commun. Biol.">
        <title>The bagworm genome reveals a unique fibroin gene that provides high tensile strength.</title>
        <authorList>
            <person name="Kono N."/>
            <person name="Nakamura H."/>
            <person name="Ohtoshi R."/>
            <person name="Tomita M."/>
            <person name="Numata K."/>
            <person name="Arakawa K."/>
        </authorList>
    </citation>
    <scope>NUCLEOTIDE SEQUENCE [LARGE SCALE GENOMIC DNA]</scope>
</reference>
<proteinExistence type="predicted"/>
<organism evidence="1 2">
    <name type="scientific">Eumeta variegata</name>
    <name type="common">Bagworm moth</name>
    <name type="synonym">Eumeta japonica</name>
    <dbReference type="NCBI Taxonomy" id="151549"/>
    <lineage>
        <taxon>Eukaryota</taxon>
        <taxon>Metazoa</taxon>
        <taxon>Ecdysozoa</taxon>
        <taxon>Arthropoda</taxon>
        <taxon>Hexapoda</taxon>
        <taxon>Insecta</taxon>
        <taxon>Pterygota</taxon>
        <taxon>Neoptera</taxon>
        <taxon>Endopterygota</taxon>
        <taxon>Lepidoptera</taxon>
        <taxon>Glossata</taxon>
        <taxon>Ditrysia</taxon>
        <taxon>Tineoidea</taxon>
        <taxon>Psychidae</taxon>
        <taxon>Oiketicinae</taxon>
        <taxon>Eumeta</taxon>
    </lineage>
</organism>
<evidence type="ECO:0000313" key="2">
    <source>
        <dbReference type="Proteomes" id="UP000299102"/>
    </source>
</evidence>
<sequence>MLVQTTPMRLTPLSAPTPALVVGVERTRTRDELGYRLALRLCDFVVHSRIDGRCGQSSAVITDCLRLFPQSHRASRIYAPPFRILHGTSS</sequence>